<protein>
    <submittedName>
        <fullName evidence="2">Unplaced genomic scaffold SPHSTscaffold_165, whole genome shotgun sequence</fullName>
    </submittedName>
</protein>
<reference evidence="2 3" key="1">
    <citation type="submission" date="2014-06" db="EMBL/GenBank/DDBJ databases">
        <title>Evolutionary Origins and Diversification of the Mycorrhizal Mutualists.</title>
        <authorList>
            <consortium name="DOE Joint Genome Institute"/>
            <consortium name="Mycorrhizal Genomics Consortium"/>
            <person name="Kohler A."/>
            <person name="Kuo A."/>
            <person name="Nagy L.G."/>
            <person name="Floudas D."/>
            <person name="Copeland A."/>
            <person name="Barry K.W."/>
            <person name="Cichocki N."/>
            <person name="Veneault-Fourrey C."/>
            <person name="LaButti K."/>
            <person name="Lindquist E.A."/>
            <person name="Lipzen A."/>
            <person name="Lundell T."/>
            <person name="Morin E."/>
            <person name="Murat C."/>
            <person name="Riley R."/>
            <person name="Ohm R."/>
            <person name="Sun H."/>
            <person name="Tunlid A."/>
            <person name="Henrissat B."/>
            <person name="Grigoriev I.V."/>
            <person name="Hibbett D.S."/>
            <person name="Martin F."/>
        </authorList>
    </citation>
    <scope>NUCLEOTIDE SEQUENCE [LARGE SCALE GENOMIC DNA]</scope>
    <source>
        <strain evidence="2 3">SS14</strain>
    </source>
</reference>
<sequence length="210" mass="23587">MLHARDDPSSQGYHPYWYAGVLGIFHCVVRIRGSGEWQDVHFLWVRWFGRTDPRVHGSINLNGLDCIGLVTADDDTDAFGFVNPSHIKRACHLIPAFEHGQTEALLPGHSVGRAPTDATLDFNHHYVNRFVDRDMYMRFLGGGVGHTIHYAMPLEEVQTGIGEPEEDPFEFESGSESESESRDSDSLEDEDGADERDDDHESEGEGNEDK</sequence>
<evidence type="ECO:0000313" key="2">
    <source>
        <dbReference type="EMBL" id="KIJ31600.1"/>
    </source>
</evidence>
<dbReference type="OrthoDB" id="3267098at2759"/>
<dbReference type="EMBL" id="KN837240">
    <property type="protein sequence ID" value="KIJ31600.1"/>
    <property type="molecule type" value="Genomic_DNA"/>
</dbReference>
<name>A0A0C9V277_SPHS4</name>
<accession>A0A0C9V277</accession>
<dbReference type="HOGENOM" id="CLU_002498_3_2_1"/>
<dbReference type="AlphaFoldDB" id="A0A0C9V277"/>
<feature type="compositionally biased region" description="Acidic residues" evidence="1">
    <location>
        <begin position="163"/>
        <end position="178"/>
    </location>
</feature>
<gene>
    <name evidence="2" type="ORF">M422DRAFT_185748</name>
</gene>
<feature type="compositionally biased region" description="Acidic residues" evidence="1">
    <location>
        <begin position="186"/>
        <end position="210"/>
    </location>
</feature>
<keyword evidence="3" id="KW-1185">Reference proteome</keyword>
<evidence type="ECO:0000256" key="1">
    <source>
        <dbReference type="SAM" id="MobiDB-lite"/>
    </source>
</evidence>
<evidence type="ECO:0000313" key="3">
    <source>
        <dbReference type="Proteomes" id="UP000054279"/>
    </source>
</evidence>
<organism evidence="2 3">
    <name type="scientific">Sphaerobolus stellatus (strain SS14)</name>
    <dbReference type="NCBI Taxonomy" id="990650"/>
    <lineage>
        <taxon>Eukaryota</taxon>
        <taxon>Fungi</taxon>
        <taxon>Dikarya</taxon>
        <taxon>Basidiomycota</taxon>
        <taxon>Agaricomycotina</taxon>
        <taxon>Agaricomycetes</taxon>
        <taxon>Phallomycetidae</taxon>
        <taxon>Geastrales</taxon>
        <taxon>Sphaerobolaceae</taxon>
        <taxon>Sphaerobolus</taxon>
    </lineage>
</organism>
<feature type="region of interest" description="Disordered" evidence="1">
    <location>
        <begin position="161"/>
        <end position="210"/>
    </location>
</feature>
<dbReference type="Proteomes" id="UP000054279">
    <property type="component" value="Unassembled WGS sequence"/>
</dbReference>
<proteinExistence type="predicted"/>